<evidence type="ECO:0000313" key="6">
    <source>
        <dbReference type="EMBL" id="ADY51214.1"/>
    </source>
</evidence>
<dbReference type="GO" id="GO:0003700">
    <property type="term" value="F:DNA-binding transcription factor activity"/>
    <property type="evidence" value="ECO:0007669"/>
    <property type="project" value="InterPro"/>
</dbReference>
<evidence type="ECO:0000259" key="5">
    <source>
        <dbReference type="PROSITE" id="PS01124"/>
    </source>
</evidence>
<dbReference type="SUPFAM" id="SSF46689">
    <property type="entry name" value="Homeodomain-like"/>
    <property type="match status" value="2"/>
</dbReference>
<dbReference type="InterPro" id="IPR018060">
    <property type="entry name" value="HTH_AraC"/>
</dbReference>
<dbReference type="KEGG" id="psn:Pedsa_0638"/>
<dbReference type="Gene3D" id="1.10.10.60">
    <property type="entry name" value="Homeodomain-like"/>
    <property type="match status" value="2"/>
</dbReference>
<dbReference type="InterPro" id="IPR018062">
    <property type="entry name" value="HTH_AraC-typ_CS"/>
</dbReference>
<proteinExistence type="predicted"/>
<dbReference type="Gene3D" id="2.60.120.280">
    <property type="entry name" value="Regulatory protein AraC"/>
    <property type="match status" value="1"/>
</dbReference>
<dbReference type="InterPro" id="IPR037923">
    <property type="entry name" value="HTH-like"/>
</dbReference>
<feature type="domain" description="HTH araC/xylS-type" evidence="5">
    <location>
        <begin position="223"/>
        <end position="321"/>
    </location>
</feature>
<dbReference type="Proteomes" id="UP000000310">
    <property type="component" value="Chromosome"/>
</dbReference>
<evidence type="ECO:0000256" key="3">
    <source>
        <dbReference type="ARBA" id="ARBA00023163"/>
    </source>
</evidence>
<feature type="transmembrane region" description="Helical" evidence="4">
    <location>
        <begin position="189"/>
        <end position="210"/>
    </location>
</feature>
<dbReference type="Pfam" id="PF12833">
    <property type="entry name" value="HTH_18"/>
    <property type="match status" value="1"/>
</dbReference>
<dbReference type="AlphaFoldDB" id="F0S7Z3"/>
<dbReference type="PANTHER" id="PTHR43280">
    <property type="entry name" value="ARAC-FAMILY TRANSCRIPTIONAL REGULATOR"/>
    <property type="match status" value="1"/>
</dbReference>
<organism evidence="6 7">
    <name type="scientific">Pseudopedobacter saltans (strain ATCC 51119 / DSM 12145 / JCM 21818 / CCUG 39354 / LMG 10337 / NBRC 100064 / NCIMB 13643)</name>
    <name type="common">Pedobacter saltans</name>
    <dbReference type="NCBI Taxonomy" id="762903"/>
    <lineage>
        <taxon>Bacteria</taxon>
        <taxon>Pseudomonadati</taxon>
        <taxon>Bacteroidota</taxon>
        <taxon>Sphingobacteriia</taxon>
        <taxon>Sphingobacteriales</taxon>
        <taxon>Sphingobacteriaceae</taxon>
        <taxon>Pseudopedobacter</taxon>
    </lineage>
</organism>
<keyword evidence="4" id="KW-1133">Transmembrane helix</keyword>
<dbReference type="PANTHER" id="PTHR43280:SF30">
    <property type="entry name" value="MMSAB OPERON REGULATORY PROTEIN"/>
    <property type="match status" value="1"/>
</dbReference>
<dbReference type="CDD" id="cd06986">
    <property type="entry name" value="cupin_MmsR-like_N"/>
    <property type="match status" value="1"/>
</dbReference>
<dbReference type="InterPro" id="IPR003313">
    <property type="entry name" value="AraC-bd"/>
</dbReference>
<dbReference type="HOGENOM" id="CLU_000445_88_6_10"/>
<protein>
    <submittedName>
        <fullName evidence="6">Transcriptional regulator, AraC family</fullName>
    </submittedName>
</protein>
<dbReference type="PROSITE" id="PS00041">
    <property type="entry name" value="HTH_ARAC_FAMILY_1"/>
    <property type="match status" value="1"/>
</dbReference>
<accession>F0S7Z3</accession>
<dbReference type="eggNOG" id="COG2207">
    <property type="taxonomic scope" value="Bacteria"/>
</dbReference>
<dbReference type="EMBL" id="CP002545">
    <property type="protein sequence ID" value="ADY51214.1"/>
    <property type="molecule type" value="Genomic_DNA"/>
</dbReference>
<name>F0S7Z3_PSESL</name>
<evidence type="ECO:0000256" key="2">
    <source>
        <dbReference type="ARBA" id="ARBA00023125"/>
    </source>
</evidence>
<evidence type="ECO:0000256" key="1">
    <source>
        <dbReference type="ARBA" id="ARBA00023015"/>
    </source>
</evidence>
<evidence type="ECO:0000313" key="7">
    <source>
        <dbReference type="Proteomes" id="UP000000310"/>
    </source>
</evidence>
<keyword evidence="2" id="KW-0238">DNA-binding</keyword>
<sequence>MLINIIISLLNFFEFIANKISIIGLYYVIIGLFCCMKKRKGFSGERIIDVDSVLKDEDSKGLIFSKIGFFPKARHQHSEGRENSLYILLYCIDGIGEVVIDGHQHVLNIGDFVIIPKLTDYAYYANKGNPWSFYWFYFKDDLSLINNMLDFFYKRNKMAKGNLSYNEERIALFGAIFDNLNKGYSTDNLLILNMCLINFLSSLVFSFALVKKDQQDKSKNRIEEAIDFMKNRVEGNLTLAELSKMTSLSNSQFSHLFKETTGISPLEYFNQLKIKRAARYLENTGLQMKQIAYKVGIQDAAYFSRLFTKIMGISPIKYKQSLLQK</sequence>
<dbReference type="PROSITE" id="PS01124">
    <property type="entry name" value="HTH_ARAC_FAMILY_2"/>
    <property type="match status" value="1"/>
</dbReference>
<keyword evidence="4" id="KW-0472">Membrane</keyword>
<reference evidence="7" key="2">
    <citation type="submission" date="2011-02" db="EMBL/GenBank/DDBJ databases">
        <title>The complete genome of Pedobacter saltans DSM 12145.</title>
        <authorList>
            <consortium name="US DOE Joint Genome Institute (JGI-PGF)"/>
            <person name="Lucas S."/>
            <person name="Copeland A."/>
            <person name="Lapidus A."/>
            <person name="Bruce D."/>
            <person name="Goodwin L."/>
            <person name="Pitluck S."/>
            <person name="Kyrpides N."/>
            <person name="Mavromatis K."/>
            <person name="Pagani I."/>
            <person name="Ivanova N."/>
            <person name="Ovchinnikova G."/>
            <person name="Lu M."/>
            <person name="Detter J.C."/>
            <person name="Han C."/>
            <person name="Land M."/>
            <person name="Hauser L."/>
            <person name="Markowitz V."/>
            <person name="Cheng J.-F."/>
            <person name="Hugenholtz P."/>
            <person name="Woyke T."/>
            <person name="Wu D."/>
            <person name="Tindall B."/>
            <person name="Pomrenke H.G."/>
            <person name="Brambilla E."/>
            <person name="Klenk H.-P."/>
            <person name="Eisen J.A."/>
        </authorList>
    </citation>
    <scope>NUCLEOTIDE SEQUENCE [LARGE SCALE GENOMIC DNA]</scope>
    <source>
        <strain evidence="7">ATCC 51119 / DSM 12145 / JCM 21818 / LMG 10337 / NBRC 100064 / NCIMB 13643</strain>
    </source>
</reference>
<gene>
    <name evidence="6" type="ordered locus">Pedsa_0638</name>
</gene>
<evidence type="ECO:0000256" key="4">
    <source>
        <dbReference type="SAM" id="Phobius"/>
    </source>
</evidence>
<feature type="transmembrane region" description="Helical" evidence="4">
    <location>
        <begin position="16"/>
        <end position="36"/>
    </location>
</feature>
<dbReference type="InterPro" id="IPR009057">
    <property type="entry name" value="Homeodomain-like_sf"/>
</dbReference>
<dbReference type="SMART" id="SM00342">
    <property type="entry name" value="HTH_ARAC"/>
    <property type="match status" value="1"/>
</dbReference>
<dbReference type="SUPFAM" id="SSF51215">
    <property type="entry name" value="Regulatory protein AraC"/>
    <property type="match status" value="1"/>
</dbReference>
<keyword evidence="7" id="KW-1185">Reference proteome</keyword>
<dbReference type="STRING" id="762903.Pedsa_0638"/>
<dbReference type="GO" id="GO:0043565">
    <property type="term" value="F:sequence-specific DNA binding"/>
    <property type="evidence" value="ECO:0007669"/>
    <property type="project" value="InterPro"/>
</dbReference>
<keyword evidence="4" id="KW-0812">Transmembrane</keyword>
<dbReference type="Pfam" id="PF02311">
    <property type="entry name" value="AraC_binding"/>
    <property type="match status" value="1"/>
</dbReference>
<keyword evidence="1" id="KW-0805">Transcription regulation</keyword>
<keyword evidence="3" id="KW-0804">Transcription</keyword>
<reference evidence="6 7" key="1">
    <citation type="journal article" date="2011" name="Stand. Genomic Sci.">
        <title>Complete genome sequence of the gliding, heparinolytic Pedobacter saltans type strain (113).</title>
        <authorList>
            <person name="Liolios K."/>
            <person name="Sikorski J."/>
            <person name="Lu M."/>
            <person name="Nolan M."/>
            <person name="Lapidus A."/>
            <person name="Lucas S."/>
            <person name="Hammon N."/>
            <person name="Deshpande S."/>
            <person name="Cheng J.F."/>
            <person name="Tapia R."/>
            <person name="Han C."/>
            <person name="Goodwin L."/>
            <person name="Pitluck S."/>
            <person name="Huntemann M."/>
            <person name="Ivanova N."/>
            <person name="Pagani I."/>
            <person name="Mavromatis K."/>
            <person name="Ovchinikova G."/>
            <person name="Pati A."/>
            <person name="Chen A."/>
            <person name="Palaniappan K."/>
            <person name="Land M."/>
            <person name="Hauser L."/>
            <person name="Brambilla E.M."/>
            <person name="Kotsyurbenko O."/>
            <person name="Rohde M."/>
            <person name="Tindall B.J."/>
            <person name="Abt B."/>
            <person name="Goker M."/>
            <person name="Detter J.C."/>
            <person name="Woyke T."/>
            <person name="Bristow J."/>
            <person name="Eisen J.A."/>
            <person name="Markowitz V."/>
            <person name="Hugenholtz P."/>
            <person name="Klenk H.P."/>
            <person name="Kyrpides N.C."/>
        </authorList>
    </citation>
    <scope>NUCLEOTIDE SEQUENCE [LARGE SCALE GENOMIC DNA]</scope>
    <source>
        <strain evidence="7">ATCC 51119 / DSM 12145 / JCM 21818 / LMG 10337 / NBRC 100064 / NCIMB 13643</strain>
    </source>
</reference>